<dbReference type="Gene3D" id="3.40.50.720">
    <property type="entry name" value="NAD(P)-binding Rossmann-like Domain"/>
    <property type="match status" value="1"/>
</dbReference>
<evidence type="ECO:0000256" key="2">
    <source>
        <dbReference type="SAM" id="MobiDB-lite"/>
    </source>
</evidence>
<feature type="region of interest" description="Disordered" evidence="2">
    <location>
        <begin position="1"/>
        <end position="42"/>
    </location>
</feature>
<dbReference type="Proteomes" id="UP001499947">
    <property type="component" value="Unassembled WGS sequence"/>
</dbReference>
<proteinExistence type="inferred from homology"/>
<comment type="similarity">
    <text evidence="1">Belongs to the short-chain dehydrogenases/reductases (SDR) family.</text>
</comment>
<dbReference type="EMBL" id="BAAALR010000151">
    <property type="protein sequence ID" value="GAA1731500.1"/>
    <property type="molecule type" value="Genomic_DNA"/>
</dbReference>
<dbReference type="PRINTS" id="PR00081">
    <property type="entry name" value="GDHRDH"/>
</dbReference>
<keyword evidence="4" id="KW-1185">Reference proteome</keyword>
<reference evidence="4" key="1">
    <citation type="journal article" date="2019" name="Int. J. Syst. Evol. Microbiol.">
        <title>The Global Catalogue of Microorganisms (GCM) 10K type strain sequencing project: providing services to taxonomists for standard genome sequencing and annotation.</title>
        <authorList>
            <consortium name="The Broad Institute Genomics Platform"/>
            <consortium name="The Broad Institute Genome Sequencing Center for Infectious Disease"/>
            <person name="Wu L."/>
            <person name="Ma J."/>
        </authorList>
    </citation>
    <scope>NUCLEOTIDE SEQUENCE [LARGE SCALE GENOMIC DNA]</scope>
    <source>
        <strain evidence="4">JCM 13244</strain>
    </source>
</reference>
<protein>
    <submittedName>
        <fullName evidence="3">Glucose 1-dehydrogenase</fullName>
    </submittedName>
</protein>
<dbReference type="NCBIfam" id="NF005559">
    <property type="entry name" value="PRK07231.1"/>
    <property type="match status" value="1"/>
</dbReference>
<dbReference type="SUPFAM" id="SSF51735">
    <property type="entry name" value="NAD(P)-binding Rossmann-fold domains"/>
    <property type="match status" value="1"/>
</dbReference>
<gene>
    <name evidence="3" type="ORF">GCM10009680_85500</name>
</gene>
<accession>A0ABP4VM12</accession>
<evidence type="ECO:0000313" key="4">
    <source>
        <dbReference type="Proteomes" id="UP001499947"/>
    </source>
</evidence>
<dbReference type="InterPro" id="IPR036291">
    <property type="entry name" value="NAD(P)-bd_dom_sf"/>
</dbReference>
<organism evidence="3 4">
    <name type="scientific">Streptomyces yatensis</name>
    <dbReference type="NCBI Taxonomy" id="155177"/>
    <lineage>
        <taxon>Bacteria</taxon>
        <taxon>Bacillati</taxon>
        <taxon>Actinomycetota</taxon>
        <taxon>Actinomycetes</taxon>
        <taxon>Kitasatosporales</taxon>
        <taxon>Streptomycetaceae</taxon>
        <taxon>Streptomyces</taxon>
        <taxon>Streptomyces violaceusniger group</taxon>
    </lineage>
</organism>
<evidence type="ECO:0000256" key="1">
    <source>
        <dbReference type="ARBA" id="ARBA00006484"/>
    </source>
</evidence>
<dbReference type="InterPro" id="IPR002347">
    <property type="entry name" value="SDR_fam"/>
</dbReference>
<name>A0ABP4VM12_9ACTN</name>
<comment type="caution">
    <text evidence="3">The sequence shown here is derived from an EMBL/GenBank/DDBJ whole genome shotgun (WGS) entry which is preliminary data.</text>
</comment>
<evidence type="ECO:0000313" key="3">
    <source>
        <dbReference type="EMBL" id="GAA1731500.1"/>
    </source>
</evidence>
<sequence>MTGHIGDGAADTGDATRDATSDATRDATSDATQDGGEPVRDRLSGQIALVTGATGGIGTAVSRRLAIEGATVVVTDVDADRCEQLAEELTKEPAADGARALGLALDVSDEEAWRGTVERVVSELGGLSVLVNNAGIAKMRTVETETQESWDKVIAVTQGGVWLGMKHGGPAIEGSGGGSIVNIASIFGTVGGFGSQFSYHAAKGAVRLMTKNAALHWATRGVRVNSIHPGFIETPLSRELWRGTPRHTAMVEGTPMGRLGTPDEVAGAVAFLASQDASFVTGSELYVDGGWTAR</sequence>
<dbReference type="PANTHER" id="PTHR42760">
    <property type="entry name" value="SHORT-CHAIN DEHYDROGENASES/REDUCTASES FAMILY MEMBER"/>
    <property type="match status" value="1"/>
</dbReference>
<dbReference type="Pfam" id="PF13561">
    <property type="entry name" value="adh_short_C2"/>
    <property type="match status" value="1"/>
</dbReference>
<feature type="compositionally biased region" description="Basic and acidic residues" evidence="2">
    <location>
        <begin position="14"/>
        <end position="28"/>
    </location>
</feature>
<dbReference type="PRINTS" id="PR00080">
    <property type="entry name" value="SDRFAMILY"/>
</dbReference>